<evidence type="ECO:0000256" key="6">
    <source>
        <dbReference type="RuleBase" id="RU000354"/>
    </source>
</evidence>
<evidence type="ECO:0000256" key="5">
    <source>
        <dbReference type="ARBA" id="ARBA00023157"/>
    </source>
</evidence>
<dbReference type="PANTHER" id="PTHR11848">
    <property type="entry name" value="TGF-BETA FAMILY"/>
    <property type="match status" value="1"/>
</dbReference>
<evidence type="ECO:0000256" key="7">
    <source>
        <dbReference type="SAM" id="MobiDB-lite"/>
    </source>
</evidence>
<protein>
    <recommendedName>
        <fullName evidence="8">TGF-beta family profile domain-containing protein</fullName>
    </recommendedName>
</protein>
<gene>
    <name evidence="9" type="ORF">OCBIM_22024215mg</name>
</gene>
<feature type="region of interest" description="Disordered" evidence="7">
    <location>
        <begin position="67"/>
        <end position="138"/>
    </location>
</feature>
<dbReference type="CDD" id="cd13756">
    <property type="entry name" value="TGF_beta_BMPs_GDFs"/>
    <property type="match status" value="1"/>
</dbReference>
<dbReference type="KEGG" id="obi:106873338"/>
<dbReference type="PROSITE" id="PS51362">
    <property type="entry name" value="TGF_BETA_2"/>
    <property type="match status" value="1"/>
</dbReference>
<keyword evidence="4 6" id="KW-0339">Growth factor</keyword>
<comment type="subcellular location">
    <subcellularLocation>
        <location evidence="1">Secreted</location>
    </subcellularLocation>
</comment>
<keyword evidence="3" id="KW-0964">Secreted</keyword>
<dbReference type="SMART" id="SM00204">
    <property type="entry name" value="TGFB"/>
    <property type="match status" value="1"/>
</dbReference>
<dbReference type="GO" id="GO:0005615">
    <property type="term" value="C:extracellular space"/>
    <property type="evidence" value="ECO:0007669"/>
    <property type="project" value="TreeGrafter"/>
</dbReference>
<dbReference type="InterPro" id="IPR001839">
    <property type="entry name" value="TGF-b_C"/>
</dbReference>
<evidence type="ECO:0000256" key="3">
    <source>
        <dbReference type="ARBA" id="ARBA00022525"/>
    </source>
</evidence>
<dbReference type="EMBL" id="KQ419550">
    <property type="protein sequence ID" value="KOF83192.1"/>
    <property type="molecule type" value="Genomic_DNA"/>
</dbReference>
<comment type="similarity">
    <text evidence="2 6">Belongs to the TGF-beta family.</text>
</comment>
<name>A0A0L8H1W9_OCTBM</name>
<accession>A0A0L8H1W9</accession>
<evidence type="ECO:0000259" key="8">
    <source>
        <dbReference type="PROSITE" id="PS51362"/>
    </source>
</evidence>
<feature type="compositionally biased region" description="Polar residues" evidence="7">
    <location>
        <begin position="125"/>
        <end position="137"/>
    </location>
</feature>
<dbReference type="AlphaFoldDB" id="A0A0L8H1W9"/>
<dbReference type="GO" id="GO:0005125">
    <property type="term" value="F:cytokine activity"/>
    <property type="evidence" value="ECO:0007669"/>
    <property type="project" value="TreeGrafter"/>
</dbReference>
<dbReference type="GO" id="GO:0008083">
    <property type="term" value="F:growth factor activity"/>
    <property type="evidence" value="ECO:0007669"/>
    <property type="project" value="UniProtKB-KW"/>
</dbReference>
<evidence type="ECO:0000256" key="4">
    <source>
        <dbReference type="ARBA" id="ARBA00023030"/>
    </source>
</evidence>
<evidence type="ECO:0000256" key="2">
    <source>
        <dbReference type="ARBA" id="ARBA00006656"/>
    </source>
</evidence>
<dbReference type="SUPFAM" id="SSF57501">
    <property type="entry name" value="Cystine-knot cytokines"/>
    <property type="match status" value="1"/>
</dbReference>
<dbReference type="PANTHER" id="PTHR11848:SF302">
    <property type="entry name" value="TGF-BETA FAMILY PROFILE DOMAIN-CONTAINING PROTEIN"/>
    <property type="match status" value="1"/>
</dbReference>
<dbReference type="Gene3D" id="2.10.90.10">
    <property type="entry name" value="Cystine-knot cytokines"/>
    <property type="match status" value="1"/>
</dbReference>
<dbReference type="InterPro" id="IPR015615">
    <property type="entry name" value="TGF-beta-rel"/>
</dbReference>
<sequence>MFMTKKNLVINVTAIVKRATAERSEQLTFKVIHRRRGQHQSCRLNPNALLIMYSDMFIADIKRSQQNNRKSKRLFKTSAETANSSGEEPERGLPMQDFPTKTTPNIPTTVKAPSLEEDKRRRRSLQNTSSSPDQLFNRNFKRHNTTNCSLKPWQIRFSDIRLNWILRPKVYNASYCSGHCLSLIDSRVSNHAFLRNKYHLSTGYNHVHIPYSYCVPSVYSPLPIIYESKLKEVLIGTLQNMIALDCACW</sequence>
<reference evidence="9" key="1">
    <citation type="submission" date="2015-07" db="EMBL/GenBank/DDBJ databases">
        <title>MeaNS - Measles Nucleotide Surveillance Program.</title>
        <authorList>
            <person name="Tran T."/>
            <person name="Druce J."/>
        </authorList>
    </citation>
    <scope>NUCLEOTIDE SEQUENCE</scope>
    <source>
        <strain evidence="9">UCB-OBI-ISO-001</strain>
        <tissue evidence="9">Gonad</tissue>
    </source>
</reference>
<dbReference type="OrthoDB" id="6135292at2759"/>
<proteinExistence type="inferred from homology"/>
<evidence type="ECO:0000256" key="1">
    <source>
        <dbReference type="ARBA" id="ARBA00004613"/>
    </source>
</evidence>
<dbReference type="Pfam" id="PF00019">
    <property type="entry name" value="TGF_beta"/>
    <property type="match status" value="1"/>
</dbReference>
<evidence type="ECO:0000313" key="9">
    <source>
        <dbReference type="EMBL" id="KOF83192.1"/>
    </source>
</evidence>
<keyword evidence="5" id="KW-1015">Disulfide bond</keyword>
<organism evidence="9">
    <name type="scientific">Octopus bimaculoides</name>
    <name type="common">California two-spotted octopus</name>
    <dbReference type="NCBI Taxonomy" id="37653"/>
    <lineage>
        <taxon>Eukaryota</taxon>
        <taxon>Metazoa</taxon>
        <taxon>Spiralia</taxon>
        <taxon>Lophotrochozoa</taxon>
        <taxon>Mollusca</taxon>
        <taxon>Cephalopoda</taxon>
        <taxon>Coleoidea</taxon>
        <taxon>Octopodiformes</taxon>
        <taxon>Octopoda</taxon>
        <taxon>Incirrata</taxon>
        <taxon>Octopodidae</taxon>
        <taxon>Octopus</taxon>
    </lineage>
</organism>
<dbReference type="STRING" id="37653.A0A0L8H1W9"/>
<feature type="domain" description="TGF-beta family profile" evidence="8">
    <location>
        <begin position="120"/>
        <end position="249"/>
    </location>
</feature>
<dbReference type="InterPro" id="IPR029034">
    <property type="entry name" value="Cystine-knot_cytokine"/>
</dbReference>
<feature type="compositionally biased region" description="Polar residues" evidence="7">
    <location>
        <begin position="99"/>
        <end position="108"/>
    </location>
</feature>
<dbReference type="PROSITE" id="PS00250">
    <property type="entry name" value="TGF_BETA_1"/>
    <property type="match status" value="1"/>
</dbReference>
<dbReference type="InterPro" id="IPR017948">
    <property type="entry name" value="TGFb_CS"/>
</dbReference>